<keyword evidence="1" id="KW-0732">Signal</keyword>
<evidence type="ECO:0000313" key="3">
    <source>
        <dbReference type="Proteomes" id="UP000814176"/>
    </source>
</evidence>
<evidence type="ECO:0000313" key="2">
    <source>
        <dbReference type="EMBL" id="KAH9831358.1"/>
    </source>
</evidence>
<dbReference type="GeneID" id="71998384"/>
<sequence>MWLLSLLAATSLVVLANASQDESKGRPHELLIYRDQHSAECTFASLKTVQGYRELATYGNLGNEALSDVEERLRFVQQHRDEAWLQLLQFCGPEDSWNFPVLTDIKRSVLLDYGGTTEQDAFAVPEPARGFFPLEFELEPLVKSGHSSNRVDLIFFADGYTRDERDKFIEDAYRLAMDISSNQTFYTVKPLLNFWAAFTPSVESGVGTDGKPKDTPFGLYRDGTELRGVYYAKPEIARAACFYFEDKCDYPVLMGNDPLYGGLGGEFTVITPSLANGALVLRHELGHSIIDVGEEYDGGPDYFGVNAHHNISEPIPWAHWFTNASRARHQHEDGADADVRVERSVMPMQAYPWTMLNTSEPWSITFNSSGAYSRHLVRFSLSGLPEAEELKVEIDGEELGWTPRVDIGVDRWHYDIHRDAALSAGAHEVKFTLVNGDREGIAQLCSVEVLEFGNEAEFISAPGYHGVFPTFSDVNETTYRPTNEDCLMRIVTTPNFCKVCLEGLWMALLRRVDLIDDMRASCIRKGREWTRRIELDLVPLGQFREEPVDVKESYSIVWMKDGQMLEQFTDEKTVEIADGDAAGVYTAHVQYLTEEVRVDKAGLTKSQRQYRVAGSCEELPM</sequence>
<dbReference type="EMBL" id="JADCUA010000026">
    <property type="protein sequence ID" value="KAH9831358.1"/>
    <property type="molecule type" value="Genomic_DNA"/>
</dbReference>
<organism evidence="2 3">
    <name type="scientific">Rhodofomes roseus</name>
    <dbReference type="NCBI Taxonomy" id="34475"/>
    <lineage>
        <taxon>Eukaryota</taxon>
        <taxon>Fungi</taxon>
        <taxon>Dikarya</taxon>
        <taxon>Basidiomycota</taxon>
        <taxon>Agaricomycotina</taxon>
        <taxon>Agaricomycetes</taxon>
        <taxon>Polyporales</taxon>
        <taxon>Rhodofomes</taxon>
    </lineage>
</organism>
<name>A0ABQ8K3X6_9APHY</name>
<proteinExistence type="predicted"/>
<dbReference type="RefSeq" id="XP_047774485.1">
    <property type="nucleotide sequence ID" value="XM_047917652.1"/>
</dbReference>
<comment type="caution">
    <text evidence="2">The sequence shown here is derived from an EMBL/GenBank/DDBJ whole genome shotgun (WGS) entry which is preliminary data.</text>
</comment>
<keyword evidence="3" id="KW-1185">Reference proteome</keyword>
<reference evidence="2 3" key="1">
    <citation type="journal article" date="2021" name="Environ. Microbiol.">
        <title>Gene family expansions and transcriptome signatures uncover fungal adaptations to wood decay.</title>
        <authorList>
            <person name="Hage H."/>
            <person name="Miyauchi S."/>
            <person name="Viragh M."/>
            <person name="Drula E."/>
            <person name="Min B."/>
            <person name="Chaduli D."/>
            <person name="Navarro D."/>
            <person name="Favel A."/>
            <person name="Norest M."/>
            <person name="Lesage-Meessen L."/>
            <person name="Balint B."/>
            <person name="Merenyi Z."/>
            <person name="de Eugenio L."/>
            <person name="Morin E."/>
            <person name="Martinez A.T."/>
            <person name="Baldrian P."/>
            <person name="Stursova M."/>
            <person name="Martinez M.J."/>
            <person name="Novotny C."/>
            <person name="Magnuson J.K."/>
            <person name="Spatafora J.W."/>
            <person name="Maurice S."/>
            <person name="Pangilinan J."/>
            <person name="Andreopoulos W."/>
            <person name="LaButti K."/>
            <person name="Hundley H."/>
            <person name="Na H."/>
            <person name="Kuo A."/>
            <person name="Barry K."/>
            <person name="Lipzen A."/>
            <person name="Henrissat B."/>
            <person name="Riley R."/>
            <person name="Ahrendt S."/>
            <person name="Nagy L.G."/>
            <person name="Grigoriev I.V."/>
            <person name="Martin F."/>
            <person name="Rosso M.N."/>
        </authorList>
    </citation>
    <scope>NUCLEOTIDE SEQUENCE [LARGE SCALE GENOMIC DNA]</scope>
    <source>
        <strain evidence="2 3">CIRM-BRFM 1785</strain>
    </source>
</reference>
<dbReference type="Gene3D" id="3.40.390.10">
    <property type="entry name" value="Collagenase (Catalytic Domain)"/>
    <property type="match status" value="1"/>
</dbReference>
<feature type="chain" id="PRO_5045439207" evidence="1">
    <location>
        <begin position="19"/>
        <end position="621"/>
    </location>
</feature>
<accession>A0ABQ8K3X6</accession>
<feature type="signal peptide" evidence="1">
    <location>
        <begin position="1"/>
        <end position="18"/>
    </location>
</feature>
<protein>
    <submittedName>
        <fullName evidence="2">IgA peptidase M64-domain-containing protein</fullName>
    </submittedName>
</protein>
<dbReference type="Proteomes" id="UP000814176">
    <property type="component" value="Unassembled WGS sequence"/>
</dbReference>
<dbReference type="InterPro" id="IPR019026">
    <property type="entry name" value="Peptidase_M64_IgA"/>
</dbReference>
<gene>
    <name evidence="2" type="ORF">C8Q71DRAFT_300156</name>
</gene>
<dbReference type="InterPro" id="IPR024079">
    <property type="entry name" value="MetalloPept_cat_dom_sf"/>
</dbReference>
<evidence type="ECO:0000256" key="1">
    <source>
        <dbReference type="SAM" id="SignalP"/>
    </source>
</evidence>
<dbReference type="Pfam" id="PF09471">
    <property type="entry name" value="Peptidase_M64"/>
    <property type="match status" value="1"/>
</dbReference>